<dbReference type="STRING" id="913774.A0A0C3DXU1"/>
<accession>A0A0C3DXU1</accession>
<organism evidence="1 2">
    <name type="scientific">Oidiodendron maius (strain Zn)</name>
    <dbReference type="NCBI Taxonomy" id="913774"/>
    <lineage>
        <taxon>Eukaryota</taxon>
        <taxon>Fungi</taxon>
        <taxon>Dikarya</taxon>
        <taxon>Ascomycota</taxon>
        <taxon>Pezizomycotina</taxon>
        <taxon>Leotiomycetes</taxon>
        <taxon>Leotiomycetes incertae sedis</taxon>
        <taxon>Myxotrichaceae</taxon>
        <taxon>Oidiodendron</taxon>
    </lineage>
</organism>
<dbReference type="OrthoDB" id="5030973at2759"/>
<dbReference type="AlphaFoldDB" id="A0A0C3DXU1"/>
<sequence length="240" mass="26489">QRVNITERRGALDIRCTHKEVIHGYLKDGVGPASLIVYEFQFDRRKKARRISRVDVEFVYGGGAREPEVLEVAPRGRMSMQPTTQTEKITWGGGLQAGVTPAGVAQLGGNYKWEKVIGRETKDATIVVGSPILVKRNYGKWNGASWTLLENESTLTGVPAFFQAAVLLKRADNSPFHSVFRINASVDLFSSLKALVGSKPKDDAVLYDPLLPPTNRLRDYDLENLESVDLQGLGIASFTT</sequence>
<evidence type="ECO:0000313" key="1">
    <source>
        <dbReference type="EMBL" id="KIN06933.1"/>
    </source>
</evidence>
<dbReference type="EMBL" id="KN832870">
    <property type="protein sequence ID" value="KIN06933.1"/>
    <property type="molecule type" value="Genomic_DNA"/>
</dbReference>
<dbReference type="Proteomes" id="UP000054321">
    <property type="component" value="Unassembled WGS sequence"/>
</dbReference>
<reference evidence="1 2" key="1">
    <citation type="submission" date="2014-04" db="EMBL/GenBank/DDBJ databases">
        <authorList>
            <consortium name="DOE Joint Genome Institute"/>
            <person name="Kuo A."/>
            <person name="Martino E."/>
            <person name="Perotto S."/>
            <person name="Kohler A."/>
            <person name="Nagy L.G."/>
            <person name="Floudas D."/>
            <person name="Copeland A."/>
            <person name="Barry K.W."/>
            <person name="Cichocki N."/>
            <person name="Veneault-Fourrey C."/>
            <person name="LaButti K."/>
            <person name="Lindquist E.A."/>
            <person name="Lipzen A."/>
            <person name="Lundell T."/>
            <person name="Morin E."/>
            <person name="Murat C."/>
            <person name="Sun H."/>
            <person name="Tunlid A."/>
            <person name="Henrissat B."/>
            <person name="Grigoriev I.V."/>
            <person name="Hibbett D.S."/>
            <person name="Martin F."/>
            <person name="Nordberg H.P."/>
            <person name="Cantor M.N."/>
            <person name="Hua S.X."/>
        </authorList>
    </citation>
    <scope>NUCLEOTIDE SEQUENCE [LARGE SCALE GENOMIC DNA]</scope>
    <source>
        <strain evidence="1 2">Zn</strain>
    </source>
</reference>
<name>A0A0C3DXU1_OIDMZ</name>
<reference evidence="2" key="2">
    <citation type="submission" date="2015-01" db="EMBL/GenBank/DDBJ databases">
        <title>Evolutionary Origins and Diversification of the Mycorrhizal Mutualists.</title>
        <authorList>
            <consortium name="DOE Joint Genome Institute"/>
            <consortium name="Mycorrhizal Genomics Consortium"/>
            <person name="Kohler A."/>
            <person name="Kuo A."/>
            <person name="Nagy L.G."/>
            <person name="Floudas D."/>
            <person name="Copeland A."/>
            <person name="Barry K.W."/>
            <person name="Cichocki N."/>
            <person name="Veneault-Fourrey C."/>
            <person name="LaButti K."/>
            <person name="Lindquist E.A."/>
            <person name="Lipzen A."/>
            <person name="Lundell T."/>
            <person name="Morin E."/>
            <person name="Murat C."/>
            <person name="Riley R."/>
            <person name="Ohm R."/>
            <person name="Sun H."/>
            <person name="Tunlid A."/>
            <person name="Henrissat B."/>
            <person name="Grigoriev I.V."/>
            <person name="Hibbett D.S."/>
            <person name="Martin F."/>
        </authorList>
    </citation>
    <scope>NUCLEOTIDE SEQUENCE [LARGE SCALE GENOMIC DNA]</scope>
    <source>
        <strain evidence="2">Zn</strain>
    </source>
</reference>
<gene>
    <name evidence="1" type="ORF">OIDMADRAFT_70923</name>
</gene>
<dbReference type="InParanoid" id="A0A0C3DXU1"/>
<feature type="non-terminal residue" evidence="1">
    <location>
        <position position="1"/>
    </location>
</feature>
<feature type="non-terminal residue" evidence="1">
    <location>
        <position position="240"/>
    </location>
</feature>
<protein>
    <submittedName>
        <fullName evidence="1">Uncharacterized protein</fullName>
    </submittedName>
</protein>
<dbReference type="HOGENOM" id="CLU_072358_1_0_1"/>
<keyword evidence="2" id="KW-1185">Reference proteome</keyword>
<proteinExistence type="predicted"/>
<evidence type="ECO:0000313" key="2">
    <source>
        <dbReference type="Proteomes" id="UP000054321"/>
    </source>
</evidence>